<accession>A0A8R1VYZ1</accession>
<dbReference type="OrthoDB" id="6606882at2759"/>
<feature type="transmembrane region" description="Helical" evidence="1">
    <location>
        <begin position="28"/>
        <end position="52"/>
    </location>
</feature>
<evidence type="ECO:0000256" key="1">
    <source>
        <dbReference type="SAM" id="Phobius"/>
    </source>
</evidence>
<feature type="transmembrane region" description="Helical" evidence="1">
    <location>
        <begin position="64"/>
        <end position="83"/>
    </location>
</feature>
<keyword evidence="3" id="KW-1185">Reference proteome</keyword>
<reference evidence="3" key="1">
    <citation type="submission" date="2010-06" db="EMBL/GenBank/DDBJ databases">
        <authorList>
            <person name="Jiang H."/>
            <person name="Abraham K."/>
            <person name="Ali S."/>
            <person name="Alsbrooks S.L."/>
            <person name="Anim B.N."/>
            <person name="Anosike U.S."/>
            <person name="Attaway T."/>
            <person name="Bandaranaike D.P."/>
            <person name="Battles P.K."/>
            <person name="Bell S.N."/>
            <person name="Bell A.V."/>
            <person name="Beltran B."/>
            <person name="Bickham C."/>
            <person name="Bustamante Y."/>
            <person name="Caleb T."/>
            <person name="Canada A."/>
            <person name="Cardenas V."/>
            <person name="Carter K."/>
            <person name="Chacko J."/>
            <person name="Chandrabose M.N."/>
            <person name="Chavez D."/>
            <person name="Chavez A."/>
            <person name="Chen L."/>
            <person name="Chu H.-S."/>
            <person name="Claassen K.J."/>
            <person name="Cockrell R."/>
            <person name="Collins M."/>
            <person name="Cooper J.A."/>
            <person name="Cree A."/>
            <person name="Curry S.M."/>
            <person name="Da Y."/>
            <person name="Dao M.D."/>
            <person name="Das B."/>
            <person name="Davila M.-L."/>
            <person name="Davy-Carroll L."/>
            <person name="Denson S."/>
            <person name="Dinh H."/>
            <person name="Ebong V.E."/>
            <person name="Edwards J.R."/>
            <person name="Egan A."/>
            <person name="El-Daye J."/>
            <person name="Escobedo L."/>
            <person name="Fernandez S."/>
            <person name="Fernando P.R."/>
            <person name="Flagg N."/>
            <person name="Forbes L.D."/>
            <person name="Fowler R.G."/>
            <person name="Fu Q."/>
            <person name="Gabisi R.A."/>
            <person name="Ganer J."/>
            <person name="Garbino Pronczuk A."/>
            <person name="Garcia R.M."/>
            <person name="Garner T."/>
            <person name="Garrett T.E."/>
            <person name="Gonzalez D.A."/>
            <person name="Hamid H."/>
            <person name="Hawkins E.S."/>
            <person name="Hirani K."/>
            <person name="Hogues M.E."/>
            <person name="Hollins B."/>
            <person name="Hsiao C.-H."/>
            <person name="Jabil R."/>
            <person name="James M.L."/>
            <person name="Jhangiani S.N."/>
            <person name="Johnson B."/>
            <person name="Johnson Q."/>
            <person name="Joshi V."/>
            <person name="Kalu J.B."/>
            <person name="Kam C."/>
            <person name="Kashfia A."/>
            <person name="Keebler J."/>
            <person name="Kisamo H."/>
            <person name="Kovar C.L."/>
            <person name="Lago L.A."/>
            <person name="Lai C.-Y."/>
            <person name="Laidlaw J."/>
            <person name="Lara F."/>
            <person name="Le T.-K."/>
            <person name="Lee S.L."/>
            <person name="Legall F.H."/>
            <person name="Lemon S.J."/>
            <person name="Lewis L.R."/>
            <person name="Li B."/>
            <person name="Liu Y."/>
            <person name="Liu Y.-S."/>
            <person name="Lopez J."/>
            <person name="Lozado R.J."/>
            <person name="Lu J."/>
            <person name="Madu R.C."/>
            <person name="Maheshwari M."/>
            <person name="Maheshwari R."/>
            <person name="Malloy K."/>
            <person name="Martinez E."/>
            <person name="Mathew T."/>
            <person name="Mercado I.C."/>
            <person name="Mercado C."/>
            <person name="Meyer B."/>
            <person name="Montgomery K."/>
            <person name="Morgan M.B."/>
            <person name="Munidasa M."/>
            <person name="Nazareth L.V."/>
            <person name="Nelson J."/>
            <person name="Ng B.M."/>
            <person name="Nguyen N.B."/>
            <person name="Nguyen P.Q."/>
            <person name="Nguyen T."/>
            <person name="Obregon M."/>
            <person name="Okwuonu G.O."/>
            <person name="Onwere C.G."/>
            <person name="Orozco G."/>
            <person name="Parra A."/>
            <person name="Patel S."/>
            <person name="Patil S."/>
            <person name="Perez A."/>
            <person name="Perez Y."/>
            <person name="Pham C."/>
            <person name="Primus E.L."/>
            <person name="Pu L.-L."/>
            <person name="Puazo M."/>
            <person name="Qin X."/>
            <person name="Quiroz J.B."/>
            <person name="Reese J."/>
            <person name="Richards S."/>
            <person name="Rives C.M."/>
            <person name="Robberts R."/>
            <person name="Ruiz S.J."/>
            <person name="Ruiz M.J."/>
            <person name="Santibanez J."/>
            <person name="Schneider B.W."/>
            <person name="Sisson I."/>
            <person name="Smith M."/>
            <person name="Sodergren E."/>
            <person name="Song X.-Z."/>
            <person name="Song B.B."/>
            <person name="Summersgill H."/>
            <person name="Thelus R."/>
            <person name="Thornton R.D."/>
            <person name="Trejos Z.Y."/>
            <person name="Usmani K."/>
            <person name="Vattathil S."/>
            <person name="Villasana D."/>
            <person name="Walker D.L."/>
            <person name="Wang S."/>
            <person name="Wang K."/>
            <person name="White C.S."/>
            <person name="Williams A.C."/>
            <person name="Williamson J."/>
            <person name="Wilson K."/>
            <person name="Woghiren I.O."/>
            <person name="Woodworth J.R."/>
            <person name="Worley K.C."/>
            <person name="Wright R.A."/>
            <person name="Wu W."/>
            <person name="Young L."/>
            <person name="Zhang L."/>
            <person name="Zhang J."/>
            <person name="Zhu Y."/>
            <person name="Muzny D.M."/>
            <person name="Weinstock G."/>
            <person name="Gibbs R.A."/>
        </authorList>
    </citation>
    <scope>NUCLEOTIDE SEQUENCE [LARGE SCALE GENOMIC DNA]</scope>
    <source>
        <strain evidence="3">LSR1</strain>
    </source>
</reference>
<dbReference type="OMA" id="AIIRDMA"/>
<dbReference type="AlphaFoldDB" id="A0A8R1VYZ1"/>
<dbReference type="KEGG" id="api:100165451"/>
<keyword evidence="1" id="KW-0472">Membrane</keyword>
<protein>
    <submittedName>
        <fullName evidence="2">Uncharacterized protein</fullName>
    </submittedName>
</protein>
<dbReference type="Proteomes" id="UP000007819">
    <property type="component" value="Chromosome A1"/>
</dbReference>
<name>A0A8R1VYZ1_ACYPI</name>
<dbReference type="GeneID" id="100165451"/>
<evidence type="ECO:0000313" key="2">
    <source>
        <dbReference type="EnsemblMetazoa" id="XP_001943890.1"/>
    </source>
</evidence>
<sequence length="176" mass="20033">MEAYYMWERVHLTEDMSRSCSSCDCVTYSYFLISVFLFTLGSIISVFSFGAFDDTVFANLGHMWMVGPLCICSAVMIGIRNILYLRRRRVIDMVIRQQIEDIRSQQGQLADAQQQYSLPIRTVSELTLPPSYEQLIGSHSEEGSDLPPPSYEEAIVSMSKETTKSDNIIVLNYSVK</sequence>
<keyword evidence="1" id="KW-0812">Transmembrane</keyword>
<keyword evidence="1" id="KW-1133">Transmembrane helix</keyword>
<dbReference type="EnsemblMetazoa" id="XM_001943855.5">
    <property type="protein sequence ID" value="XP_001943890.1"/>
    <property type="gene ID" value="LOC100165451"/>
</dbReference>
<dbReference type="RefSeq" id="XP_001943890.1">
    <property type="nucleotide sequence ID" value="XM_001943855.4"/>
</dbReference>
<evidence type="ECO:0000313" key="3">
    <source>
        <dbReference type="Proteomes" id="UP000007819"/>
    </source>
</evidence>
<organism evidence="2 3">
    <name type="scientific">Acyrthosiphon pisum</name>
    <name type="common">Pea aphid</name>
    <dbReference type="NCBI Taxonomy" id="7029"/>
    <lineage>
        <taxon>Eukaryota</taxon>
        <taxon>Metazoa</taxon>
        <taxon>Ecdysozoa</taxon>
        <taxon>Arthropoda</taxon>
        <taxon>Hexapoda</taxon>
        <taxon>Insecta</taxon>
        <taxon>Pterygota</taxon>
        <taxon>Neoptera</taxon>
        <taxon>Paraneoptera</taxon>
        <taxon>Hemiptera</taxon>
        <taxon>Sternorrhyncha</taxon>
        <taxon>Aphidomorpha</taxon>
        <taxon>Aphidoidea</taxon>
        <taxon>Aphididae</taxon>
        <taxon>Macrosiphini</taxon>
        <taxon>Acyrthosiphon</taxon>
    </lineage>
</organism>
<proteinExistence type="predicted"/>
<reference evidence="2" key="2">
    <citation type="submission" date="2022-06" db="UniProtKB">
        <authorList>
            <consortium name="EnsemblMetazoa"/>
        </authorList>
    </citation>
    <scope>IDENTIFICATION</scope>
</reference>